<dbReference type="SUPFAM" id="SSF52317">
    <property type="entry name" value="Class I glutamine amidotransferase-like"/>
    <property type="match status" value="1"/>
</dbReference>
<dbReference type="EMBL" id="KF125772">
    <property type="protein sequence ID" value="AIA93105.1"/>
    <property type="molecule type" value="Genomic_DNA"/>
</dbReference>
<reference evidence="1" key="1">
    <citation type="journal article" date="2013" name="Environ. Microbiol.">
        <title>Seasonally variable intestinal metagenomes of the red palm weevil (Rhynchophorus ferrugineus).</title>
        <authorList>
            <person name="Jia S."/>
            <person name="Zhang X."/>
            <person name="Zhang G."/>
            <person name="Yin A."/>
            <person name="Zhang S."/>
            <person name="Li F."/>
            <person name="Wang L."/>
            <person name="Zhao D."/>
            <person name="Yun Q."/>
            <person name="Tala"/>
            <person name="Wang J."/>
            <person name="Sun G."/>
            <person name="Baabdullah M."/>
            <person name="Yu X."/>
            <person name="Hu S."/>
            <person name="Al-Mssallem I.S."/>
            <person name="Yu J."/>
        </authorList>
    </citation>
    <scope>NUCLEOTIDE SEQUENCE</scope>
</reference>
<dbReference type="InterPro" id="IPR029062">
    <property type="entry name" value="Class_I_gatase-like"/>
</dbReference>
<dbReference type="AlphaFoldDB" id="A0A060CJ67"/>
<name>A0A060CJ67_9BACT</name>
<evidence type="ECO:0000313" key="1">
    <source>
        <dbReference type="EMBL" id="AIA93105.1"/>
    </source>
</evidence>
<proteinExistence type="predicted"/>
<protein>
    <submittedName>
        <fullName evidence="1">CAZy families CBM32 protein</fullName>
    </submittedName>
</protein>
<dbReference type="Gene3D" id="3.40.50.880">
    <property type="match status" value="1"/>
</dbReference>
<sequence>MPRTPDTQDKAGETTEVTNILLWTNAYAGNTRVFATTLGHNNQTVSDARYLDLITRGLLWSCNKLNDDYLKTPPSK</sequence>
<organism evidence="1">
    <name type="scientific">uncultured Pirellula sp</name>
    <dbReference type="NCBI Taxonomy" id="298571"/>
    <lineage>
        <taxon>Bacteria</taxon>
        <taxon>Pseudomonadati</taxon>
        <taxon>Planctomycetota</taxon>
        <taxon>Planctomycetia</taxon>
        <taxon>Pirellulales</taxon>
        <taxon>Pirellulaceae</taxon>
        <taxon>Pirellula</taxon>
        <taxon>environmental samples</taxon>
    </lineage>
</organism>
<accession>A0A060CJ67</accession>